<dbReference type="EMBL" id="CP025198">
    <property type="protein sequence ID" value="AXE39699.1"/>
    <property type="molecule type" value="Genomic_DNA"/>
</dbReference>
<reference evidence="2 3" key="1">
    <citation type="submission" date="2017-12" db="EMBL/GenBank/DDBJ databases">
        <title>The whole genome sequence of the Acidipropionibacterium virtanenii sp. nov. type strain JS278.</title>
        <authorList>
            <person name="Laine P."/>
            <person name="Deptula P."/>
            <person name="Varmanen P."/>
            <person name="Auvinen P."/>
        </authorList>
    </citation>
    <scope>NUCLEOTIDE SEQUENCE [LARGE SCALE GENOMIC DNA]</scope>
    <source>
        <strain evidence="2 3">JS278</strain>
    </source>
</reference>
<evidence type="ECO:0000313" key="2">
    <source>
        <dbReference type="EMBL" id="AXE39699.1"/>
    </source>
</evidence>
<feature type="compositionally biased region" description="Basic and acidic residues" evidence="1">
    <location>
        <begin position="249"/>
        <end position="265"/>
    </location>
</feature>
<organism evidence="2 3">
    <name type="scientific">Acidipropionibacterium virtanenii</name>
    <dbReference type="NCBI Taxonomy" id="2057246"/>
    <lineage>
        <taxon>Bacteria</taxon>
        <taxon>Bacillati</taxon>
        <taxon>Actinomycetota</taxon>
        <taxon>Actinomycetes</taxon>
        <taxon>Propionibacteriales</taxon>
        <taxon>Propionibacteriaceae</taxon>
        <taxon>Acidipropionibacterium</taxon>
    </lineage>
</organism>
<evidence type="ECO:0000256" key="1">
    <source>
        <dbReference type="SAM" id="MobiDB-lite"/>
    </source>
</evidence>
<dbReference type="AlphaFoldDB" id="A0A344UWQ1"/>
<keyword evidence="3" id="KW-1185">Reference proteome</keyword>
<evidence type="ECO:0000313" key="3">
    <source>
        <dbReference type="Proteomes" id="UP000251995"/>
    </source>
</evidence>
<proteinExistence type="predicted"/>
<feature type="region of interest" description="Disordered" evidence="1">
    <location>
        <begin position="248"/>
        <end position="275"/>
    </location>
</feature>
<gene>
    <name evidence="2" type="ORF">JS278_02561</name>
</gene>
<protein>
    <submittedName>
        <fullName evidence="2">Uncharacterized protein</fullName>
    </submittedName>
</protein>
<dbReference type="KEGG" id="acij:JS278_02561"/>
<dbReference type="Proteomes" id="UP000251995">
    <property type="component" value="Chromosome"/>
</dbReference>
<accession>A0A344UWQ1</accession>
<name>A0A344UWQ1_9ACTN</name>
<sequence>MTPKVQARRVGIMMNGESVFYPFFTLSVNPDGGIMVTMTSIDHHSWQTWGRELPVPALGLSQRVEWGPQSAAKPAPKLHYHRSGFVSVQASGKRRVARQCLPLEDIDKAQIFSVMRRDPADLKAIGIRPNDSYIVSHDGWPAAVWCAGIVYRRDLIPHLEEDIESTQSRGIVRGRIAELCIDLSGHHLDGVLILRFEFLFQSIAGAAKGSVIGFCSRGEEPSQAVGACTSDGYPAPILINEHNYPQFPRAKDQRTRDRRHSDRIPGRGPEYLDWF</sequence>